<dbReference type="SUPFAM" id="SSF55811">
    <property type="entry name" value="Nudix"/>
    <property type="match status" value="1"/>
</dbReference>
<dbReference type="PANTHER" id="PTHR43046:SF2">
    <property type="entry name" value="8-OXO-DGTP DIPHOSPHATASE-RELATED"/>
    <property type="match status" value="1"/>
</dbReference>
<dbReference type="PROSITE" id="PS51462">
    <property type="entry name" value="NUDIX"/>
    <property type="match status" value="1"/>
</dbReference>
<dbReference type="RefSeq" id="WP_353547158.1">
    <property type="nucleotide sequence ID" value="NZ_JAGKSB010000009.1"/>
</dbReference>
<name>A0A8T4HE85_9SPHI</name>
<dbReference type="EMBL" id="JAGKSB010000009">
    <property type="protein sequence ID" value="MBP3943658.1"/>
    <property type="molecule type" value="Genomic_DNA"/>
</dbReference>
<reference evidence="4" key="1">
    <citation type="submission" date="2021-03" db="EMBL/GenBank/DDBJ databases">
        <authorList>
            <person name="Lu T."/>
            <person name="Wang Q."/>
            <person name="Han X."/>
        </authorList>
    </citation>
    <scope>NUCLEOTIDE SEQUENCE</scope>
    <source>
        <strain evidence="4">WQ 2009</strain>
    </source>
</reference>
<gene>
    <name evidence="4" type="ORF">J5U18_08800</name>
</gene>
<dbReference type="Gene3D" id="3.90.79.10">
    <property type="entry name" value="Nucleoside Triphosphate Pyrophosphohydrolase"/>
    <property type="match status" value="1"/>
</dbReference>
<evidence type="ECO:0000313" key="4">
    <source>
        <dbReference type="EMBL" id="MBP3943658.1"/>
    </source>
</evidence>
<proteinExistence type="predicted"/>
<dbReference type="Pfam" id="PF00293">
    <property type="entry name" value="NUDIX"/>
    <property type="match status" value="1"/>
</dbReference>
<protein>
    <submittedName>
        <fullName evidence="4">NUDIX domain-containing protein</fullName>
    </submittedName>
</protein>
<dbReference type="PANTHER" id="PTHR43046">
    <property type="entry name" value="GDP-MANNOSE MANNOSYL HYDROLASE"/>
    <property type="match status" value="1"/>
</dbReference>
<evidence type="ECO:0000259" key="3">
    <source>
        <dbReference type="PROSITE" id="PS51462"/>
    </source>
</evidence>
<keyword evidence="5" id="KW-1185">Reference proteome</keyword>
<dbReference type="AlphaFoldDB" id="A0A8T4HE85"/>
<dbReference type="Proteomes" id="UP000679691">
    <property type="component" value="Unassembled WGS sequence"/>
</dbReference>
<keyword evidence="2" id="KW-0378">Hydrolase</keyword>
<dbReference type="InterPro" id="IPR015797">
    <property type="entry name" value="NUDIX_hydrolase-like_dom_sf"/>
</dbReference>
<organism evidence="4 5">
    <name type="scientific">Rhinopithecimicrobium faecis</name>
    <dbReference type="NCBI Taxonomy" id="2820698"/>
    <lineage>
        <taxon>Bacteria</taxon>
        <taxon>Pseudomonadati</taxon>
        <taxon>Bacteroidota</taxon>
        <taxon>Sphingobacteriia</taxon>
        <taxon>Sphingobacteriales</taxon>
        <taxon>Sphingobacteriaceae</taxon>
        <taxon>Rhinopithecimicrobium</taxon>
    </lineage>
</organism>
<comment type="cofactor">
    <cofactor evidence="1">
        <name>Mg(2+)</name>
        <dbReference type="ChEBI" id="CHEBI:18420"/>
    </cofactor>
</comment>
<dbReference type="InterPro" id="IPR000086">
    <property type="entry name" value="NUDIX_hydrolase_dom"/>
</dbReference>
<accession>A0A8T4HE85</accession>
<evidence type="ECO:0000256" key="2">
    <source>
        <dbReference type="ARBA" id="ARBA00022801"/>
    </source>
</evidence>
<dbReference type="GO" id="GO:0016787">
    <property type="term" value="F:hydrolase activity"/>
    <property type="evidence" value="ECO:0007669"/>
    <property type="project" value="UniProtKB-KW"/>
</dbReference>
<evidence type="ECO:0000256" key="1">
    <source>
        <dbReference type="ARBA" id="ARBA00001946"/>
    </source>
</evidence>
<feature type="domain" description="Nudix hydrolase" evidence="3">
    <location>
        <begin position="1"/>
        <end position="127"/>
    </location>
</feature>
<sequence>MIELRTSGLIMLHNNKLLLTYSANKKAWYLPGGKIDPLETAAEALVREVFEELALKITISKLVYYCHVSAVAYGEEQRQMEQECFIYPYTAEIKPSNEIEAVAYFSLEEFKQLPVQVTGVLAVFDYLIRDGKLF</sequence>
<evidence type="ECO:0000313" key="5">
    <source>
        <dbReference type="Proteomes" id="UP000679691"/>
    </source>
</evidence>
<dbReference type="CDD" id="cd04690">
    <property type="entry name" value="NUDIX_Hydrolase"/>
    <property type="match status" value="1"/>
</dbReference>
<comment type="caution">
    <text evidence="4">The sequence shown here is derived from an EMBL/GenBank/DDBJ whole genome shotgun (WGS) entry which is preliminary data.</text>
</comment>